<dbReference type="AlphaFoldDB" id="A0AAU8FUN4"/>
<evidence type="ECO:0008006" key="2">
    <source>
        <dbReference type="Google" id="ProtNLM"/>
    </source>
</evidence>
<dbReference type="EMBL" id="CP159289">
    <property type="protein sequence ID" value="XCH27912.1"/>
    <property type="molecule type" value="Genomic_DNA"/>
</dbReference>
<evidence type="ECO:0000313" key="1">
    <source>
        <dbReference type="EMBL" id="XCH27912.1"/>
    </source>
</evidence>
<dbReference type="InterPro" id="IPR036291">
    <property type="entry name" value="NAD(P)-bd_dom_sf"/>
</dbReference>
<organism evidence="1">
    <name type="scientific">Dyadobacter sp. 676</name>
    <dbReference type="NCBI Taxonomy" id="3088362"/>
    <lineage>
        <taxon>Bacteria</taxon>
        <taxon>Pseudomonadati</taxon>
        <taxon>Bacteroidota</taxon>
        <taxon>Cytophagia</taxon>
        <taxon>Cytophagales</taxon>
        <taxon>Spirosomataceae</taxon>
        <taxon>Dyadobacter</taxon>
    </lineage>
</organism>
<dbReference type="Gene3D" id="3.40.50.720">
    <property type="entry name" value="NAD(P)-binding Rossmann-like Domain"/>
    <property type="match status" value="1"/>
</dbReference>
<protein>
    <recommendedName>
        <fullName evidence="2">SDR family NAD(P)-dependent oxidoreductase</fullName>
    </recommendedName>
</protein>
<name>A0AAU8FUN4_9BACT</name>
<dbReference type="SUPFAM" id="SSF51735">
    <property type="entry name" value="NAD(P)-binding Rossmann-fold domains"/>
    <property type="match status" value="1"/>
</dbReference>
<sequence length="166" mass="18832">MILIGTREAALETLVRDIVQNYRVLVHYRVVDDADTGSIISACEKINEGFEVDMLINYTETGWSQRLDDYDVWALDRKLKTSHASGILYLHQLLPNLLLYAHSRVINIWCHSQPLPVWEQALMAFNMRFAGHLDAELNDAGLRIHTIALPVYAGKESADRVAEILA</sequence>
<gene>
    <name evidence="1" type="ORF">ABV298_06165</name>
</gene>
<proteinExistence type="predicted"/>
<accession>A0AAU8FUN4</accession>
<reference evidence="1" key="1">
    <citation type="submission" date="2024-06" db="EMBL/GenBank/DDBJ databases">
        <title>Sequencing and assembly of the genome of Dyadobacter sp. strain 676, a symbiont of Cyamopsis tetragonoloba.</title>
        <authorList>
            <person name="Guro P."/>
            <person name="Sazanova A."/>
            <person name="Kuznetsova I."/>
            <person name="Belimov A."/>
            <person name="Safronova V."/>
        </authorList>
    </citation>
    <scope>NUCLEOTIDE SEQUENCE</scope>
    <source>
        <strain evidence="1">676</strain>
    </source>
</reference>
<dbReference type="RefSeq" id="WP_353723150.1">
    <property type="nucleotide sequence ID" value="NZ_CP159289.1"/>
</dbReference>